<evidence type="ECO:0000256" key="1">
    <source>
        <dbReference type="SAM" id="SignalP"/>
    </source>
</evidence>
<dbReference type="GO" id="GO:0015833">
    <property type="term" value="P:peptide transport"/>
    <property type="evidence" value="ECO:0007669"/>
    <property type="project" value="TreeGrafter"/>
</dbReference>
<feature type="signal peptide" evidence="1">
    <location>
        <begin position="1"/>
        <end position="22"/>
    </location>
</feature>
<keyword evidence="1" id="KW-0732">Signal</keyword>
<evidence type="ECO:0000259" key="2">
    <source>
        <dbReference type="Pfam" id="PF00496"/>
    </source>
</evidence>
<dbReference type="GO" id="GO:0042597">
    <property type="term" value="C:periplasmic space"/>
    <property type="evidence" value="ECO:0007669"/>
    <property type="project" value="UniProtKB-ARBA"/>
</dbReference>
<keyword evidence="4" id="KW-1185">Reference proteome</keyword>
<dbReference type="CDD" id="cd08506">
    <property type="entry name" value="PBP2_clavulanate_OppA2"/>
    <property type="match status" value="1"/>
</dbReference>
<dbReference type="SUPFAM" id="SSF53850">
    <property type="entry name" value="Periplasmic binding protein-like II"/>
    <property type="match status" value="1"/>
</dbReference>
<dbReference type="PANTHER" id="PTHR30290:SF83">
    <property type="entry name" value="ABC TRANSPORTER SUBSTRATE-BINDING PROTEIN"/>
    <property type="match status" value="1"/>
</dbReference>
<dbReference type="InterPro" id="IPR006311">
    <property type="entry name" value="TAT_signal"/>
</dbReference>
<feature type="chain" id="PRO_5039191329" evidence="1">
    <location>
        <begin position="23"/>
        <end position="555"/>
    </location>
</feature>
<proteinExistence type="predicted"/>
<reference evidence="3 4" key="1">
    <citation type="submission" date="2016-10" db="EMBL/GenBank/DDBJ databases">
        <title>Genome sequence of Streptomyces gilvigriseus MUSC 26.</title>
        <authorList>
            <person name="Lee L.-H."/>
            <person name="Ser H.-L."/>
        </authorList>
    </citation>
    <scope>NUCLEOTIDE SEQUENCE [LARGE SCALE GENOMIC DNA]</scope>
    <source>
        <strain evidence="3 4">MUSC 26</strain>
    </source>
</reference>
<dbReference type="PIRSF" id="PIRSF002741">
    <property type="entry name" value="MppA"/>
    <property type="match status" value="1"/>
</dbReference>
<organism evidence="3 4">
    <name type="scientific">Mangrovactinospora gilvigrisea</name>
    <dbReference type="NCBI Taxonomy" id="1428644"/>
    <lineage>
        <taxon>Bacteria</taxon>
        <taxon>Bacillati</taxon>
        <taxon>Actinomycetota</taxon>
        <taxon>Actinomycetes</taxon>
        <taxon>Kitasatosporales</taxon>
        <taxon>Streptomycetaceae</taxon>
        <taxon>Mangrovactinospora</taxon>
    </lineage>
</organism>
<dbReference type="AlphaFoldDB" id="A0A1J7CAZ3"/>
<dbReference type="InterPro" id="IPR000914">
    <property type="entry name" value="SBP_5_dom"/>
</dbReference>
<protein>
    <submittedName>
        <fullName evidence="3">ABC transporter substrate-binding protein</fullName>
    </submittedName>
</protein>
<accession>A0A1J7CAZ3</accession>
<dbReference type="InterPro" id="IPR030678">
    <property type="entry name" value="Peptide/Ni-bd"/>
</dbReference>
<feature type="domain" description="Solute-binding protein family 5" evidence="2">
    <location>
        <begin position="82"/>
        <end position="471"/>
    </location>
</feature>
<dbReference type="InterPro" id="IPR039424">
    <property type="entry name" value="SBP_5"/>
</dbReference>
<comment type="caution">
    <text evidence="3">The sequence shown here is derived from an EMBL/GenBank/DDBJ whole genome shotgun (WGS) entry which is preliminary data.</text>
</comment>
<dbReference type="Gene3D" id="3.10.105.10">
    <property type="entry name" value="Dipeptide-binding Protein, Domain 3"/>
    <property type="match status" value="1"/>
</dbReference>
<dbReference type="Gene3D" id="3.40.190.10">
    <property type="entry name" value="Periplasmic binding protein-like II"/>
    <property type="match status" value="1"/>
</dbReference>
<dbReference type="STRING" id="1428644.BIV57_04580"/>
<dbReference type="Proteomes" id="UP000243342">
    <property type="component" value="Unassembled WGS sequence"/>
</dbReference>
<dbReference type="GO" id="GO:1904680">
    <property type="term" value="F:peptide transmembrane transporter activity"/>
    <property type="evidence" value="ECO:0007669"/>
    <property type="project" value="TreeGrafter"/>
</dbReference>
<dbReference type="PANTHER" id="PTHR30290">
    <property type="entry name" value="PERIPLASMIC BINDING COMPONENT OF ABC TRANSPORTER"/>
    <property type="match status" value="1"/>
</dbReference>
<evidence type="ECO:0000313" key="4">
    <source>
        <dbReference type="Proteomes" id="UP000243342"/>
    </source>
</evidence>
<dbReference type="PROSITE" id="PS51318">
    <property type="entry name" value="TAT"/>
    <property type="match status" value="1"/>
</dbReference>
<dbReference type="GO" id="GO:0043190">
    <property type="term" value="C:ATP-binding cassette (ABC) transporter complex"/>
    <property type="evidence" value="ECO:0007669"/>
    <property type="project" value="InterPro"/>
</dbReference>
<name>A0A1J7CAZ3_9ACTN</name>
<dbReference type="EMBL" id="MLCF01000016">
    <property type="protein sequence ID" value="OIV38688.1"/>
    <property type="molecule type" value="Genomic_DNA"/>
</dbReference>
<evidence type="ECO:0000313" key="3">
    <source>
        <dbReference type="EMBL" id="OIV38688.1"/>
    </source>
</evidence>
<dbReference type="Pfam" id="PF00496">
    <property type="entry name" value="SBP_bac_5"/>
    <property type="match status" value="1"/>
</dbReference>
<sequence length="555" mass="58874">MQLNRRRFVALGAAALAAPALAACGSGGSGSAKAQKGGTLYILLNSPELDDPATSQSLGISIIHLLHRSLTTWDTSGGGQPKVIPDLATDTGTPSDGGKTWTYKLKPGLKFSNGQVIKAADVKYALERSFDPALSQGLGYHKTLLAGGDKYKGPYQGKQLDSIEVQGDDTLVFHLNRPYGDWPWIASMPAFAPVPKASDPNPHTYVNHQVTSGPYVLTQYQKNKQGVLIRNKHWDKKTAAPGTGKADKIVISLNLNPDVINQRLISDSGNDQYAYTNGASVSAALLPKVNGNPTAKSRMVVSPSGALAYLVMNNRKKPLDQLKVRQAINYAIDKQAYQVASGGSVIGGNIATTLIEPGLNGYQKYDPWNAPVNGDVAKAKALLKSAGVSGLKLTLIADSSGSGVEAKTQAIQESLRRVGITVTIKMMDENSYYDTITNGKGDYDLHISSWLADFPSALGAIQPLFASDQIGNGNFNTALYSNPAVDKLINAAMGETDAAKAAAAWTAIDKRIQQDAPVVPLIYSKNAYMHGSKVAGFTIGQFPPYPNTLTVGTAG</sequence>
<gene>
    <name evidence="3" type="ORF">BIV57_04580</name>
</gene>
<dbReference type="PROSITE" id="PS51257">
    <property type="entry name" value="PROKAR_LIPOPROTEIN"/>
    <property type="match status" value="1"/>
</dbReference>